<dbReference type="InterPro" id="IPR003959">
    <property type="entry name" value="ATPase_AAA_core"/>
</dbReference>
<comment type="caution">
    <text evidence="2">The sequence shown here is derived from an EMBL/GenBank/DDBJ whole genome shotgun (WGS) entry which is preliminary data.</text>
</comment>
<gene>
    <name evidence="2" type="ORF">WMO24_06835</name>
</gene>
<evidence type="ECO:0000313" key="3">
    <source>
        <dbReference type="Proteomes" id="UP001477672"/>
    </source>
</evidence>
<dbReference type="EMBL" id="JBBMFA010000082">
    <property type="protein sequence ID" value="MEQ2520143.1"/>
    <property type="molecule type" value="Genomic_DNA"/>
</dbReference>
<proteinExistence type="predicted"/>
<organism evidence="2 3">
    <name type="scientific">Ruthenibacterium intestinale</name>
    <dbReference type="NCBI Taxonomy" id="3133163"/>
    <lineage>
        <taxon>Bacteria</taxon>
        <taxon>Bacillati</taxon>
        <taxon>Bacillota</taxon>
        <taxon>Clostridia</taxon>
        <taxon>Eubacteriales</taxon>
        <taxon>Oscillospiraceae</taxon>
        <taxon>Ruthenibacterium</taxon>
    </lineage>
</organism>
<reference evidence="2 3" key="1">
    <citation type="submission" date="2024-03" db="EMBL/GenBank/DDBJ databases">
        <title>Human intestinal bacterial collection.</title>
        <authorList>
            <person name="Pauvert C."/>
            <person name="Hitch T.C.A."/>
            <person name="Clavel T."/>
        </authorList>
    </citation>
    <scope>NUCLEOTIDE SEQUENCE [LARGE SCALE GENOMIC DNA]</scope>
    <source>
        <strain evidence="2 3">CLA-JM-H11</strain>
    </source>
</reference>
<name>A0ABV1GE89_9FIRM</name>
<dbReference type="SUPFAM" id="SSF52540">
    <property type="entry name" value="P-loop containing nucleoside triphosphate hydrolases"/>
    <property type="match status" value="1"/>
</dbReference>
<keyword evidence="3" id="KW-1185">Reference proteome</keyword>
<feature type="domain" description="ATPase AAA-type core" evidence="1">
    <location>
        <begin position="200"/>
        <end position="245"/>
    </location>
</feature>
<dbReference type="PANTHER" id="PTHR43581:SF3">
    <property type="entry name" value="AAA+ ATPASE DOMAIN-CONTAINING PROTEIN"/>
    <property type="match status" value="1"/>
</dbReference>
<dbReference type="RefSeq" id="WP_349215587.1">
    <property type="nucleotide sequence ID" value="NZ_JBBMFA010000082.1"/>
</dbReference>
<protein>
    <submittedName>
        <fullName evidence="2">AAA family ATPase</fullName>
    </submittedName>
</protein>
<dbReference type="PANTHER" id="PTHR43581">
    <property type="entry name" value="ATP/GTP PHOSPHATASE"/>
    <property type="match status" value="1"/>
</dbReference>
<evidence type="ECO:0000259" key="1">
    <source>
        <dbReference type="Pfam" id="PF13304"/>
    </source>
</evidence>
<dbReference type="Pfam" id="PF13304">
    <property type="entry name" value="AAA_21"/>
    <property type="match status" value="1"/>
</dbReference>
<dbReference type="InterPro" id="IPR051396">
    <property type="entry name" value="Bact_Antivir_Def_Nuclease"/>
</dbReference>
<accession>A0ABV1GE89</accession>
<dbReference type="InterPro" id="IPR027417">
    <property type="entry name" value="P-loop_NTPase"/>
</dbReference>
<evidence type="ECO:0000313" key="2">
    <source>
        <dbReference type="EMBL" id="MEQ2520143.1"/>
    </source>
</evidence>
<dbReference type="Gene3D" id="3.40.50.300">
    <property type="entry name" value="P-loop containing nucleotide triphosphate hydrolases"/>
    <property type="match status" value="1"/>
</dbReference>
<dbReference type="CDD" id="cd00267">
    <property type="entry name" value="ABC_ATPase"/>
    <property type="match status" value="1"/>
</dbReference>
<sequence length="284" mass="33029">MLYLERFSFPDEDTEWHVCSAEKRTCYDSFYPFGVLGSKELDRVSFEPVTIFYGGNGSGKTTALNVIADVVGAQRSAPYNRTSFWGQYVERCRAQGVWRRAEHVCVLTSDDVFDYMLDVRSLNEGIDTKRQQVFEEYLDAKHARFQMRSLEDYDRLKQMNDARRHSQSRYTRTHLMGNVRTRSNGESAFWYFTEKITEKGLYLLDEPENSLSPARQRELAAFLADSARFFGCQFVLATHSPFLLALPGAKIYDLDRTPAATAPWTELENVRVYRDFFKEHEPDF</sequence>
<dbReference type="Proteomes" id="UP001477672">
    <property type="component" value="Unassembled WGS sequence"/>
</dbReference>